<evidence type="ECO:0000313" key="1">
    <source>
        <dbReference type="EMBL" id="PKY49892.1"/>
    </source>
</evidence>
<sequence length="102" mass="12033">MSTLTVIGLVAHVKSSERTVHGEAMYREKITGQNHRFLFKQFVNARQEYNEAFREGDLVLFGGKFTIDEKKLMKHTIIFTKSVNFHFCFNLTLMIHEREKYC</sequence>
<dbReference type="AlphaFoldDB" id="A0A2I1GTB7"/>
<dbReference type="VEuPathDB" id="FungiDB:FUN_005999"/>
<accession>A0A2I1GTB7</accession>
<dbReference type="EMBL" id="LLXI01000796">
    <property type="protein sequence ID" value="PKY49892.1"/>
    <property type="molecule type" value="Genomic_DNA"/>
</dbReference>
<dbReference type="VEuPathDB" id="FungiDB:RhiirA1_429820"/>
<protein>
    <submittedName>
        <fullName evidence="1">Uncharacterized protein</fullName>
    </submittedName>
</protein>
<evidence type="ECO:0000313" key="2">
    <source>
        <dbReference type="Proteomes" id="UP000234323"/>
    </source>
</evidence>
<name>A0A2I1GTB7_9GLOM</name>
<proteinExistence type="predicted"/>
<keyword evidence="2" id="KW-1185">Reference proteome</keyword>
<dbReference type="Proteomes" id="UP000234323">
    <property type="component" value="Unassembled WGS sequence"/>
</dbReference>
<reference evidence="1 2" key="1">
    <citation type="submission" date="2015-10" db="EMBL/GenBank/DDBJ databases">
        <title>Genome analyses suggest a sexual origin of heterokaryosis in a supposedly ancient asexual fungus.</title>
        <authorList>
            <person name="Ropars J."/>
            <person name="Sedzielewska K."/>
            <person name="Noel J."/>
            <person name="Charron P."/>
            <person name="Farinelli L."/>
            <person name="Marton T."/>
            <person name="Kruger M."/>
            <person name="Pelin A."/>
            <person name="Brachmann A."/>
            <person name="Corradi N."/>
        </authorList>
    </citation>
    <scope>NUCLEOTIDE SEQUENCE [LARGE SCALE GENOMIC DNA]</scope>
    <source>
        <strain evidence="1 2">A4</strain>
    </source>
</reference>
<gene>
    <name evidence="1" type="ORF">RhiirA4_423304</name>
</gene>
<organism evidence="1 2">
    <name type="scientific">Rhizophagus irregularis</name>
    <dbReference type="NCBI Taxonomy" id="588596"/>
    <lineage>
        <taxon>Eukaryota</taxon>
        <taxon>Fungi</taxon>
        <taxon>Fungi incertae sedis</taxon>
        <taxon>Mucoromycota</taxon>
        <taxon>Glomeromycotina</taxon>
        <taxon>Glomeromycetes</taxon>
        <taxon>Glomerales</taxon>
        <taxon>Glomeraceae</taxon>
        <taxon>Rhizophagus</taxon>
    </lineage>
</organism>
<comment type="caution">
    <text evidence="1">The sequence shown here is derived from an EMBL/GenBank/DDBJ whole genome shotgun (WGS) entry which is preliminary data.</text>
</comment>